<dbReference type="Pfam" id="PF04023">
    <property type="entry name" value="FeoA"/>
    <property type="match status" value="1"/>
</dbReference>
<dbReference type="Proteomes" id="UP000003240">
    <property type="component" value="Unassembled WGS sequence"/>
</dbReference>
<comment type="caution">
    <text evidence="3">The sequence shown here is derived from an EMBL/GenBank/DDBJ whole genome shotgun (WGS) entry which is preliminary data.</text>
</comment>
<organism evidence="3 4">
    <name type="scientific">Acetonema longum DSM 6540</name>
    <dbReference type="NCBI Taxonomy" id="1009370"/>
    <lineage>
        <taxon>Bacteria</taxon>
        <taxon>Bacillati</taxon>
        <taxon>Bacillota</taxon>
        <taxon>Negativicutes</taxon>
        <taxon>Acetonemataceae</taxon>
        <taxon>Acetonema</taxon>
    </lineage>
</organism>
<dbReference type="GO" id="GO:0046914">
    <property type="term" value="F:transition metal ion binding"/>
    <property type="evidence" value="ECO:0007669"/>
    <property type="project" value="InterPro"/>
</dbReference>
<evidence type="ECO:0000313" key="3">
    <source>
        <dbReference type="EMBL" id="EGO64964.1"/>
    </source>
</evidence>
<gene>
    <name evidence="3" type="ORF">ALO_05163</name>
</gene>
<name>F7NG46_9FIRM</name>
<reference evidence="3 4" key="1">
    <citation type="journal article" date="2011" name="EMBO J.">
        <title>Structural diversity of bacterial flagellar motors.</title>
        <authorList>
            <person name="Chen S."/>
            <person name="Beeby M."/>
            <person name="Murphy G.E."/>
            <person name="Leadbetter J.R."/>
            <person name="Hendrixson D.R."/>
            <person name="Briegel A."/>
            <person name="Li Z."/>
            <person name="Shi J."/>
            <person name="Tocheva E.I."/>
            <person name="Muller A."/>
            <person name="Dobro M.J."/>
            <person name="Jensen G.J."/>
        </authorList>
    </citation>
    <scope>NUCLEOTIDE SEQUENCE [LARGE SCALE GENOMIC DNA]</scope>
    <source>
        <strain evidence="3 4">DSM 6540</strain>
    </source>
</reference>
<dbReference type="InterPro" id="IPR007167">
    <property type="entry name" value="Fe-transptr_FeoA-like"/>
</dbReference>
<accession>F7NG46</accession>
<dbReference type="EMBL" id="AFGF01000040">
    <property type="protein sequence ID" value="EGO64964.1"/>
    <property type="molecule type" value="Genomic_DNA"/>
</dbReference>
<keyword evidence="4" id="KW-1185">Reference proteome</keyword>
<protein>
    <submittedName>
        <fullName evidence="3">FeoA family protein</fullName>
    </submittedName>
</protein>
<dbReference type="PANTHER" id="PTHR42954">
    <property type="entry name" value="FE(2+) TRANSPORT PROTEIN A"/>
    <property type="match status" value="1"/>
</dbReference>
<dbReference type="InterPro" id="IPR008988">
    <property type="entry name" value="Transcriptional_repressor_C"/>
</dbReference>
<dbReference type="SUPFAM" id="SSF50037">
    <property type="entry name" value="C-terminal domain of transcriptional repressors"/>
    <property type="match status" value="1"/>
</dbReference>
<dbReference type="InterPro" id="IPR052713">
    <property type="entry name" value="FeoA"/>
</dbReference>
<dbReference type="AlphaFoldDB" id="F7NG46"/>
<proteinExistence type="predicted"/>
<dbReference type="eggNOG" id="COG1918">
    <property type="taxonomic scope" value="Bacteria"/>
</dbReference>
<dbReference type="SMART" id="SM00899">
    <property type="entry name" value="FeoA"/>
    <property type="match status" value="1"/>
</dbReference>
<dbReference type="RefSeq" id="WP_004093470.1">
    <property type="nucleotide sequence ID" value="NZ_AFGF01000040.1"/>
</dbReference>
<evidence type="ECO:0000256" key="1">
    <source>
        <dbReference type="ARBA" id="ARBA00023004"/>
    </source>
</evidence>
<dbReference type="Gene3D" id="2.30.30.90">
    <property type="match status" value="1"/>
</dbReference>
<feature type="domain" description="Ferrous iron transporter FeoA-like" evidence="2">
    <location>
        <begin position="3"/>
        <end position="75"/>
    </location>
</feature>
<dbReference type="PANTHER" id="PTHR42954:SF2">
    <property type="entry name" value="FE(2+) TRANSPORT PROTEIN A"/>
    <property type="match status" value="1"/>
</dbReference>
<dbReference type="OrthoDB" id="9811076at2"/>
<keyword evidence="1" id="KW-0408">Iron</keyword>
<dbReference type="STRING" id="1009370.ALO_05163"/>
<evidence type="ECO:0000259" key="2">
    <source>
        <dbReference type="SMART" id="SM00899"/>
    </source>
</evidence>
<sequence length="79" mass="8521">MVKALSQLLPGQIGQVKKVRGGGAIQRRIVDMGVVTGTKIAVQRYAPLGDPMEIKLKGFNLSLRKAEADFIEVEVADSI</sequence>
<evidence type="ECO:0000313" key="4">
    <source>
        <dbReference type="Proteomes" id="UP000003240"/>
    </source>
</evidence>
<dbReference type="InterPro" id="IPR038157">
    <property type="entry name" value="FeoA_core_dom"/>
</dbReference>